<feature type="compositionally biased region" description="Basic and acidic residues" evidence="2">
    <location>
        <begin position="123"/>
        <end position="132"/>
    </location>
</feature>
<dbReference type="CDD" id="cd21206">
    <property type="entry name" value="CH_IQGAP"/>
    <property type="match status" value="1"/>
</dbReference>
<feature type="domain" description="Ras-GAP" evidence="3">
    <location>
        <begin position="930"/>
        <end position="1157"/>
    </location>
</feature>
<dbReference type="Pfam" id="PF00307">
    <property type="entry name" value="CH"/>
    <property type="match status" value="1"/>
</dbReference>
<dbReference type="EMBL" id="KV423917">
    <property type="protein sequence ID" value="KZT62309.1"/>
    <property type="molecule type" value="Genomic_DNA"/>
</dbReference>
<dbReference type="FunCoup" id="A0A165JV37">
    <property type="interactions" value="162"/>
</dbReference>
<dbReference type="PANTHER" id="PTHR14149">
    <property type="entry name" value="RAS GTPASE-ACTIVATING PROTEIN WITH IQ MOTIF"/>
    <property type="match status" value="1"/>
</dbReference>
<dbReference type="PROSITE" id="PS50018">
    <property type="entry name" value="RAS_GTPASE_ACTIV_2"/>
    <property type="match status" value="1"/>
</dbReference>
<sequence>MESSPTLPVFEKLRSTTSQASPIFANPTAATVLTTPRKVASPVSAAIETFGSPTRRGVDVNPVTPRKTLSFSSTRDREVRVPPSPAKDALPPSTPRTPRLRQQGSRDTFSPSAGLPLLPAPPKQDDLARDGGEEGEVEVHGIPGRIRLSRNLPTLPGPGSPVRPETWALWADRKRADIQAYEYLCRVGEAKGWIEAAMGAEDGMDIPEWEEKMRDGVVLAKLVKGWGAEGKVFEHPKLQWRHSDNVNIFLQYVRSVGLPENFIFEFTDVYEKKNMPKVIYCIHALSHLLARRGIAQGIGSLLGELEFSDDQLAAAQKGLNGVAMPNFGDVGKELWKEMKEEVVETEEERIDRELMENEDSILLFQTFARGFMARRRCAEKLSQLDRLGSSITALQALGRGCLARRRICRHRRTVKAAEGGFVIALQSQVRGAMVRARFMGRKREIERPSTVKIITGLQSRARCILARKRVLQLNKTLDRVESNVVWTQAVLRAVLVRRGIRQLLSGLDALEPSITALQAAARGALARGRRRAREQQQATPQVVRSVIGLQARARGLLKRRRAAEVSKEIGAVILSMVGLQAHVRGAAVRERIRRKLAELDSHEDAVVEFQASARGYLARKHYRSMAKNLRKATPVFVGLQARARAVLAQKRAKDVEKALADVQVVHAVSSLQAFARAALTRKRHQEQSKQLEFVAPDVLGLQAQCRGVLARRAFGWWWHYVHQHQPEATHLQALCRGIIVRRRFIEKINYYRANLSKVVKIQSLFRAKEQREQYRQLTMGQNVTVSTIKNFVHLLNDSEFDFGDEIEVERLRKVVVEAIRENQQLETYVNELDVKIALVVQNVKSFEELIKARRWGGVDNSGAHTSRAAVLAAHGDPFAGSNTLDIATKRKLELYQQLFYLLQTRGEYLARLFFRMSRIEIPEKSKRTVERVTLTLFGYGQRREEYLMLKLLQHAISEEVRSAPTMTDVIQSHPMFLSIALQYVRPKQVTWLRDALHILVEEVIGQPAFNLETDPVVIYRAVINAEETRTGVSSGKPIDVTFEEAAFDPHTRAEYIRHLQMLRHYTEQFVNAIFASVRKMPYSIRSIARDLLASLKAKFPGQADEVYASGVGRLLYLRFIHPAIVAPDTFDMVPNTIGATARRNLGEVAKMLTQISSSSPFREDTPSLVPLNAFITTAIGQLQKWASEVADVQNAEEQFRAHEFLDATEQPRSIVISPNEVYAMHGLLAQNLEHLTTAHDDTLRVIIVELDGVPHLGSDELREARERPVTLDLTNRFADVKDPHGGENALWVHAKRGVLAVLRVQPGKDLMDALIAPVTDEHEMIWADIVAQEFPSEHGSNRKLRLPAVSPSDSAYRLEDIRTQSYRDIKAQAMFYLLELEKLGKLTRADGFQGILNAIAGDVRSKHMKRMQRKNELESMEEALRHLGERKKGFEDQIKSYHSYIDSAMNTMQRGKGKKKFVMPFTRQFFHLRDLQKAGKNPQFGSYKYSAQELYDKGILLSVDKFSPRQFDRISLVISSDQVGEFNVELINNSYGSSAIMGSTTLRMEDLLQAQFENRVSLSLFDGLAKVNLNLLLYQINKKYAFFRVYPISALISRPGSMYNDLIAFVRFLTTLLGYISDPTRTIFPGFRSNEMPAISRLLYRNHVLYASIAMTWPIETFLPDLV</sequence>
<dbReference type="SMART" id="SM00033">
    <property type="entry name" value="CH"/>
    <property type="match status" value="1"/>
</dbReference>
<dbReference type="PROSITE" id="PS50096">
    <property type="entry name" value="IQ"/>
    <property type="match status" value="10"/>
</dbReference>
<evidence type="ECO:0000259" key="4">
    <source>
        <dbReference type="PROSITE" id="PS50021"/>
    </source>
</evidence>
<evidence type="ECO:0000313" key="5">
    <source>
        <dbReference type="EMBL" id="KZT62309.1"/>
    </source>
</evidence>
<keyword evidence="1" id="KW-0175">Coiled coil</keyword>
<dbReference type="InParanoid" id="A0A165JV37"/>
<evidence type="ECO:0000256" key="1">
    <source>
        <dbReference type="SAM" id="Coils"/>
    </source>
</evidence>
<dbReference type="Gene3D" id="1.10.418.10">
    <property type="entry name" value="Calponin-like domain"/>
    <property type="match status" value="1"/>
</dbReference>
<dbReference type="SUPFAM" id="SSF47576">
    <property type="entry name" value="Calponin-homology domain, CH-domain"/>
    <property type="match status" value="1"/>
</dbReference>
<dbReference type="InterPro" id="IPR001936">
    <property type="entry name" value="RasGAP_dom"/>
</dbReference>
<gene>
    <name evidence="5" type="ORF">CALCODRAFT_462918</name>
</gene>
<reference evidence="5 6" key="1">
    <citation type="journal article" date="2016" name="Mol. Biol. Evol.">
        <title>Comparative Genomics of Early-Diverging Mushroom-Forming Fungi Provides Insights into the Origins of Lignocellulose Decay Capabilities.</title>
        <authorList>
            <person name="Nagy L.G."/>
            <person name="Riley R."/>
            <person name="Tritt A."/>
            <person name="Adam C."/>
            <person name="Daum C."/>
            <person name="Floudas D."/>
            <person name="Sun H."/>
            <person name="Yadav J.S."/>
            <person name="Pangilinan J."/>
            <person name="Larsson K.H."/>
            <person name="Matsuura K."/>
            <person name="Barry K."/>
            <person name="Labutti K."/>
            <person name="Kuo R."/>
            <person name="Ohm R.A."/>
            <person name="Bhattacharya S.S."/>
            <person name="Shirouzu T."/>
            <person name="Yoshinaga Y."/>
            <person name="Martin F.M."/>
            <person name="Grigoriev I.V."/>
            <person name="Hibbett D.S."/>
        </authorList>
    </citation>
    <scope>NUCLEOTIDE SEQUENCE [LARGE SCALE GENOMIC DNA]</scope>
    <source>
        <strain evidence="5 6">HHB12733</strain>
    </source>
</reference>
<evidence type="ECO:0008006" key="7">
    <source>
        <dbReference type="Google" id="ProtNLM"/>
    </source>
</evidence>
<dbReference type="InterPro" id="IPR036872">
    <property type="entry name" value="CH_dom_sf"/>
</dbReference>
<dbReference type="InterPro" id="IPR000593">
    <property type="entry name" value="RasGAP_C"/>
</dbReference>
<dbReference type="OrthoDB" id="775356at2759"/>
<dbReference type="Pfam" id="PF00616">
    <property type="entry name" value="RasGAP"/>
    <property type="match status" value="1"/>
</dbReference>
<name>A0A165JV37_9BASI</name>
<evidence type="ECO:0000256" key="2">
    <source>
        <dbReference type="SAM" id="MobiDB-lite"/>
    </source>
</evidence>
<dbReference type="GO" id="GO:1903479">
    <property type="term" value="P:mitotic actomyosin contractile ring assembly actin filament organization"/>
    <property type="evidence" value="ECO:0007669"/>
    <property type="project" value="TreeGrafter"/>
</dbReference>
<dbReference type="SUPFAM" id="SSF143885">
    <property type="entry name" value="RGC domain-like"/>
    <property type="match status" value="1"/>
</dbReference>
<feature type="region of interest" description="Disordered" evidence="2">
    <location>
        <begin position="52"/>
        <end position="134"/>
    </location>
</feature>
<organism evidence="5 6">
    <name type="scientific">Calocera cornea HHB12733</name>
    <dbReference type="NCBI Taxonomy" id="1353952"/>
    <lineage>
        <taxon>Eukaryota</taxon>
        <taxon>Fungi</taxon>
        <taxon>Dikarya</taxon>
        <taxon>Basidiomycota</taxon>
        <taxon>Agaricomycotina</taxon>
        <taxon>Dacrymycetes</taxon>
        <taxon>Dacrymycetales</taxon>
        <taxon>Dacrymycetaceae</taxon>
        <taxon>Calocera</taxon>
    </lineage>
</organism>
<dbReference type="Pfam" id="PF03836">
    <property type="entry name" value="RasGAP_C"/>
    <property type="match status" value="1"/>
</dbReference>
<dbReference type="InterPro" id="IPR008936">
    <property type="entry name" value="Rho_GTPase_activation_prot"/>
</dbReference>
<dbReference type="PROSITE" id="PS50021">
    <property type="entry name" value="CH"/>
    <property type="match status" value="1"/>
</dbReference>
<dbReference type="InterPro" id="IPR001715">
    <property type="entry name" value="CH_dom"/>
</dbReference>
<dbReference type="GO" id="GO:0051015">
    <property type="term" value="F:actin filament binding"/>
    <property type="evidence" value="ECO:0007669"/>
    <property type="project" value="TreeGrafter"/>
</dbReference>
<dbReference type="Pfam" id="PF00612">
    <property type="entry name" value="IQ"/>
    <property type="match status" value="3"/>
</dbReference>
<dbReference type="SMART" id="SM00015">
    <property type="entry name" value="IQ"/>
    <property type="match status" value="14"/>
</dbReference>
<accession>A0A165JV37</accession>
<dbReference type="SMART" id="SM00323">
    <property type="entry name" value="RasGAP"/>
    <property type="match status" value="1"/>
</dbReference>
<dbReference type="Gene3D" id="1.10.506.10">
    <property type="entry name" value="GTPase Activation - p120gap, domain 1"/>
    <property type="match status" value="1"/>
</dbReference>
<protein>
    <recommendedName>
        <fullName evidence="7">Ras GTPase-activating protein</fullName>
    </recommendedName>
</protein>
<dbReference type="GO" id="GO:0005096">
    <property type="term" value="F:GTPase activator activity"/>
    <property type="evidence" value="ECO:0007669"/>
    <property type="project" value="TreeGrafter"/>
</dbReference>
<keyword evidence="6" id="KW-1185">Reference proteome</keyword>
<evidence type="ECO:0000313" key="6">
    <source>
        <dbReference type="Proteomes" id="UP000076842"/>
    </source>
</evidence>
<dbReference type="InterPro" id="IPR000048">
    <property type="entry name" value="IQ_motif_EF-hand-BS"/>
</dbReference>
<dbReference type="STRING" id="1353952.A0A165JV37"/>
<dbReference type="Gene3D" id="1.20.5.190">
    <property type="match status" value="1"/>
</dbReference>
<feature type="domain" description="Calponin-homology (CH)" evidence="4">
    <location>
        <begin position="184"/>
        <end position="289"/>
    </location>
</feature>
<dbReference type="PANTHER" id="PTHR14149:SF14">
    <property type="entry name" value="CALPONIN-HOMOLOGY (CH) DOMAIN-CONTAINING PROTEIN"/>
    <property type="match status" value="1"/>
</dbReference>
<dbReference type="SUPFAM" id="SSF48350">
    <property type="entry name" value="GTPase activation domain, GAP"/>
    <property type="match status" value="1"/>
</dbReference>
<proteinExistence type="predicted"/>
<dbReference type="GO" id="GO:0005516">
    <property type="term" value="F:calmodulin binding"/>
    <property type="evidence" value="ECO:0007669"/>
    <property type="project" value="TreeGrafter"/>
</dbReference>
<dbReference type="Proteomes" id="UP000076842">
    <property type="component" value="Unassembled WGS sequence"/>
</dbReference>
<evidence type="ECO:0000259" key="3">
    <source>
        <dbReference type="PROSITE" id="PS50018"/>
    </source>
</evidence>
<dbReference type="GO" id="GO:0110085">
    <property type="term" value="C:mitotic actomyosin contractile ring"/>
    <property type="evidence" value="ECO:0007669"/>
    <property type="project" value="TreeGrafter"/>
</dbReference>
<feature type="coiled-coil region" evidence="1">
    <location>
        <begin position="1410"/>
        <end position="1437"/>
    </location>
</feature>